<accession>A0A6J6C560</accession>
<proteinExistence type="predicted"/>
<dbReference type="EMBL" id="CAEZSJ010000151">
    <property type="protein sequence ID" value="CAB4545739.1"/>
    <property type="molecule type" value="Genomic_DNA"/>
</dbReference>
<protein>
    <submittedName>
        <fullName evidence="1">Unannotated protein</fullName>
    </submittedName>
</protein>
<sequence length="234" mass="24896">MSSAKIEDKFSALEIARAAALEDAPKPDHVGELVSISYDETADSSEARIATYLFEASLPAYVGWRWAVTVAKVDDSSSPTICDVVLLPGTESLLAPEWVAYKDRLLPGDVGPGDIVPTSADDERLVPGFAVMPEDEELDLAQLFEFGLGRARVLSITGRDLAAQRWYAGDRGPNNSISQQAPKPCNSCGFFIPIAGSLRSAFGVCANILSPDDARVVSVDHGCGAHSEALVVTD</sequence>
<dbReference type="InterPro" id="IPR021391">
    <property type="entry name" value="DUF3027"/>
</dbReference>
<gene>
    <name evidence="1" type="ORF">UFOPK1425_00816</name>
</gene>
<name>A0A6J6C560_9ZZZZ</name>
<dbReference type="AlphaFoldDB" id="A0A6J6C560"/>
<dbReference type="Pfam" id="PF11228">
    <property type="entry name" value="DUF3027"/>
    <property type="match status" value="1"/>
</dbReference>
<reference evidence="1" key="1">
    <citation type="submission" date="2020-05" db="EMBL/GenBank/DDBJ databases">
        <authorList>
            <person name="Chiriac C."/>
            <person name="Salcher M."/>
            <person name="Ghai R."/>
            <person name="Kavagutti S V."/>
        </authorList>
    </citation>
    <scope>NUCLEOTIDE SEQUENCE</scope>
</reference>
<evidence type="ECO:0000313" key="1">
    <source>
        <dbReference type="EMBL" id="CAB4545739.1"/>
    </source>
</evidence>
<organism evidence="1">
    <name type="scientific">freshwater metagenome</name>
    <dbReference type="NCBI Taxonomy" id="449393"/>
    <lineage>
        <taxon>unclassified sequences</taxon>
        <taxon>metagenomes</taxon>
        <taxon>ecological metagenomes</taxon>
    </lineage>
</organism>